<keyword evidence="1" id="KW-0408">Iron</keyword>
<sequence>MIALVQGEPGKRYRVMDIRLDTAVKRRFEILGMTKGAGVSVLNKKRSGAMIIKFRGTRFAIGKKFAEGILIGG</sequence>
<accession>A0A926D944</accession>
<dbReference type="Pfam" id="PF04023">
    <property type="entry name" value="FeoA"/>
    <property type="match status" value="1"/>
</dbReference>
<dbReference type="PANTHER" id="PTHR43151">
    <property type="entry name" value="FEOA FAMILY PROTEIN"/>
    <property type="match status" value="1"/>
</dbReference>
<protein>
    <submittedName>
        <fullName evidence="3">Ferrous iron transport protein A</fullName>
    </submittedName>
</protein>
<evidence type="ECO:0000313" key="3">
    <source>
        <dbReference type="EMBL" id="MBC8534083.1"/>
    </source>
</evidence>
<name>A0A926D944_9FIRM</name>
<dbReference type="AlphaFoldDB" id="A0A926D944"/>
<feature type="domain" description="Ferrous iron transporter FeoA-like" evidence="2">
    <location>
        <begin position="2"/>
        <end position="73"/>
    </location>
</feature>
<dbReference type="Proteomes" id="UP000651482">
    <property type="component" value="Unassembled WGS sequence"/>
</dbReference>
<evidence type="ECO:0000256" key="1">
    <source>
        <dbReference type="ARBA" id="ARBA00023004"/>
    </source>
</evidence>
<dbReference type="InterPro" id="IPR007167">
    <property type="entry name" value="Fe-transptr_FeoA-like"/>
</dbReference>
<dbReference type="EMBL" id="JACRSN010000012">
    <property type="protein sequence ID" value="MBC8534083.1"/>
    <property type="molecule type" value="Genomic_DNA"/>
</dbReference>
<proteinExistence type="predicted"/>
<dbReference type="InterPro" id="IPR038157">
    <property type="entry name" value="FeoA_core_dom"/>
</dbReference>
<gene>
    <name evidence="3" type="ORF">IAG03_08720</name>
</gene>
<dbReference type="InterPro" id="IPR053184">
    <property type="entry name" value="FeoA-like"/>
</dbReference>
<dbReference type="InterPro" id="IPR008988">
    <property type="entry name" value="Transcriptional_repressor_C"/>
</dbReference>
<dbReference type="RefSeq" id="WP_249319739.1">
    <property type="nucleotide sequence ID" value="NZ_JACRSN010000012.1"/>
</dbReference>
<dbReference type="SMART" id="SM00899">
    <property type="entry name" value="FeoA"/>
    <property type="match status" value="1"/>
</dbReference>
<reference evidence="3" key="1">
    <citation type="submission" date="2020-08" db="EMBL/GenBank/DDBJ databases">
        <title>Genome public.</title>
        <authorList>
            <person name="Liu C."/>
            <person name="Sun Q."/>
        </authorList>
    </citation>
    <scope>NUCLEOTIDE SEQUENCE</scope>
    <source>
        <strain evidence="3">NSJ-40</strain>
    </source>
</reference>
<evidence type="ECO:0000313" key="4">
    <source>
        <dbReference type="Proteomes" id="UP000651482"/>
    </source>
</evidence>
<comment type="caution">
    <text evidence="3">The sequence shown here is derived from an EMBL/GenBank/DDBJ whole genome shotgun (WGS) entry which is preliminary data.</text>
</comment>
<dbReference type="GO" id="GO:0046914">
    <property type="term" value="F:transition metal ion binding"/>
    <property type="evidence" value="ECO:0007669"/>
    <property type="project" value="InterPro"/>
</dbReference>
<organism evidence="3 4">
    <name type="scientific">Yeguia hominis</name>
    <dbReference type="NCBI Taxonomy" id="2763662"/>
    <lineage>
        <taxon>Bacteria</taxon>
        <taxon>Bacillati</taxon>
        <taxon>Bacillota</taxon>
        <taxon>Clostridia</taxon>
        <taxon>Eubacteriales</taxon>
        <taxon>Yeguiaceae</taxon>
        <taxon>Yeguia</taxon>
    </lineage>
</organism>
<keyword evidence="4" id="KW-1185">Reference proteome</keyword>
<dbReference type="PANTHER" id="PTHR43151:SF1">
    <property type="entry name" value="SSR2333 PROTEIN"/>
    <property type="match status" value="1"/>
</dbReference>
<dbReference type="Gene3D" id="2.30.30.90">
    <property type="match status" value="1"/>
</dbReference>
<dbReference type="SUPFAM" id="SSF50037">
    <property type="entry name" value="C-terminal domain of transcriptional repressors"/>
    <property type="match status" value="1"/>
</dbReference>
<evidence type="ECO:0000259" key="2">
    <source>
        <dbReference type="SMART" id="SM00899"/>
    </source>
</evidence>